<keyword evidence="5 6" id="KW-1015">Disulfide bond</keyword>
<dbReference type="Proteomes" id="UP000186955">
    <property type="component" value="Unassembled WGS sequence"/>
</dbReference>
<feature type="disulfide bond" evidence="6">
    <location>
        <begin position="141"/>
        <end position="170"/>
    </location>
</feature>
<evidence type="ECO:0000256" key="7">
    <source>
        <dbReference type="RuleBase" id="RU361193"/>
    </source>
</evidence>
<dbReference type="EC" id="3.2.1.-" evidence="7"/>
<gene>
    <name evidence="8" type="ORF">PENSUB_5591</name>
</gene>
<dbReference type="GO" id="GO:0016020">
    <property type="term" value="C:membrane"/>
    <property type="evidence" value="ECO:0007669"/>
    <property type="project" value="InterPro"/>
</dbReference>
<protein>
    <recommendedName>
        <fullName evidence="7">alpha-1,2-Mannosidase</fullName>
        <ecNumber evidence="7">3.2.1.-</ecNumber>
    </recommendedName>
</protein>
<evidence type="ECO:0000256" key="1">
    <source>
        <dbReference type="ARBA" id="ARBA00001913"/>
    </source>
</evidence>
<dbReference type="InterPro" id="IPR036026">
    <property type="entry name" value="Seven-hairpin_glycosidases"/>
</dbReference>
<dbReference type="GO" id="GO:0005509">
    <property type="term" value="F:calcium ion binding"/>
    <property type="evidence" value="ECO:0007669"/>
    <property type="project" value="InterPro"/>
</dbReference>
<keyword evidence="4 7" id="KW-0378">Hydrolase</keyword>
<comment type="pathway">
    <text evidence="2">Protein modification; protein glycosylation.</text>
</comment>
<dbReference type="InterPro" id="IPR050749">
    <property type="entry name" value="Glycosyl_Hydrolase_47"/>
</dbReference>
<dbReference type="SUPFAM" id="SSF48225">
    <property type="entry name" value="Seven-hairpin glycosidases"/>
    <property type="match status" value="1"/>
</dbReference>
<evidence type="ECO:0000313" key="9">
    <source>
        <dbReference type="Proteomes" id="UP000186955"/>
    </source>
</evidence>
<dbReference type="AlphaFoldDB" id="A0A1Q5U820"/>
<evidence type="ECO:0000313" key="8">
    <source>
        <dbReference type="EMBL" id="OKP08604.1"/>
    </source>
</evidence>
<evidence type="ECO:0000256" key="2">
    <source>
        <dbReference type="ARBA" id="ARBA00004922"/>
    </source>
</evidence>
<dbReference type="GO" id="GO:0004571">
    <property type="term" value="F:mannosyl-oligosaccharide 1,2-alpha-mannosidase activity"/>
    <property type="evidence" value="ECO:0007669"/>
    <property type="project" value="InterPro"/>
</dbReference>
<dbReference type="PANTHER" id="PTHR11742:SF49">
    <property type="entry name" value="ALPHA-1,2-MANNOSIDASE"/>
    <property type="match status" value="1"/>
</dbReference>
<dbReference type="InterPro" id="IPR012341">
    <property type="entry name" value="6hp_glycosidase-like_sf"/>
</dbReference>
<evidence type="ECO:0000256" key="5">
    <source>
        <dbReference type="ARBA" id="ARBA00023157"/>
    </source>
</evidence>
<comment type="caution">
    <text evidence="8">The sequence shown here is derived from an EMBL/GenBank/DDBJ whole genome shotgun (WGS) entry which is preliminary data.</text>
</comment>
<reference evidence="8 9" key="1">
    <citation type="submission" date="2016-10" db="EMBL/GenBank/DDBJ databases">
        <title>Genome sequence of the ascomycete fungus Penicillium subrubescens.</title>
        <authorList>
            <person name="De Vries R.P."/>
            <person name="Peng M."/>
            <person name="Dilokpimol A."/>
            <person name="Hilden K."/>
            <person name="Makela M.R."/>
            <person name="Grigoriev I."/>
            <person name="Riley R."/>
            <person name="Granchi Z."/>
        </authorList>
    </citation>
    <scope>NUCLEOTIDE SEQUENCE [LARGE SCALE GENOMIC DNA]</scope>
    <source>
        <strain evidence="8 9">CBS 132785</strain>
    </source>
</reference>
<sequence>MGSLTLEFTRLSQLTGNPKYFDAVQRITNELERGQSKTKIPGLWPLFINAKDLTFDWSQYSLGGSADSTYEYLPKEHILLGAQTDQYRSMYENAIEAIKKKLLFRAMTKDEDKQILFTSNVRGLKGGALHSVQYIQDHLKCFLGGTVGIASKIFNRTEDLSIARGLTDGCIWAYDSMPTGIMPETLEVSPCAEIDKCPWDEGKWYEDVLGQPIHSREHLERAQKQVEDEGLPPGIVGIADPTYKLRYNLHSTILVAVPMWSVVLIISLRPEAIESIFIMYRITGDKSLQDAAWRMFQSIDKVTRTKYGHSAIEDVRNPLPKMSNKMESFWLAETLKYLYLIFSEPNLVSLDEYVL</sequence>
<evidence type="ECO:0000256" key="3">
    <source>
        <dbReference type="ARBA" id="ARBA00007658"/>
    </source>
</evidence>
<comment type="cofactor">
    <cofactor evidence="1">
        <name>Ca(2+)</name>
        <dbReference type="ChEBI" id="CHEBI:29108"/>
    </cofactor>
</comment>
<keyword evidence="7" id="KW-0326">Glycosidase</keyword>
<organism evidence="8 9">
    <name type="scientific">Penicillium subrubescens</name>
    <dbReference type="NCBI Taxonomy" id="1316194"/>
    <lineage>
        <taxon>Eukaryota</taxon>
        <taxon>Fungi</taxon>
        <taxon>Dikarya</taxon>
        <taxon>Ascomycota</taxon>
        <taxon>Pezizomycotina</taxon>
        <taxon>Eurotiomycetes</taxon>
        <taxon>Eurotiomycetidae</taxon>
        <taxon>Eurotiales</taxon>
        <taxon>Aspergillaceae</taxon>
        <taxon>Penicillium</taxon>
    </lineage>
</organism>
<dbReference type="UniPathway" id="UPA00378"/>
<dbReference type="STRING" id="1316194.A0A1Q5U820"/>
<evidence type="ECO:0000256" key="6">
    <source>
        <dbReference type="PIRSR" id="PIRSR601382-3"/>
    </source>
</evidence>
<evidence type="ECO:0000256" key="4">
    <source>
        <dbReference type="ARBA" id="ARBA00022801"/>
    </source>
</evidence>
<dbReference type="PANTHER" id="PTHR11742">
    <property type="entry name" value="MANNOSYL-OLIGOSACCHARIDE ALPHA-1,2-MANNOSIDASE-RELATED"/>
    <property type="match status" value="1"/>
</dbReference>
<accession>A0A1Q5U820</accession>
<comment type="similarity">
    <text evidence="3 7">Belongs to the glycosyl hydrolase 47 family.</text>
</comment>
<dbReference type="InterPro" id="IPR001382">
    <property type="entry name" value="Glyco_hydro_47"/>
</dbReference>
<dbReference type="EMBL" id="MNBE01000567">
    <property type="protein sequence ID" value="OKP08604.1"/>
    <property type="molecule type" value="Genomic_DNA"/>
</dbReference>
<dbReference type="PRINTS" id="PR00747">
    <property type="entry name" value="GLYHDRLASE47"/>
</dbReference>
<dbReference type="Pfam" id="PF01532">
    <property type="entry name" value="Glyco_hydro_47"/>
    <property type="match status" value="1"/>
</dbReference>
<keyword evidence="9" id="KW-1185">Reference proteome</keyword>
<dbReference type="Gene3D" id="1.50.10.10">
    <property type="match status" value="1"/>
</dbReference>
<dbReference type="GO" id="GO:0005783">
    <property type="term" value="C:endoplasmic reticulum"/>
    <property type="evidence" value="ECO:0007669"/>
    <property type="project" value="TreeGrafter"/>
</dbReference>
<proteinExistence type="inferred from homology"/>
<name>A0A1Q5U820_9EURO</name>
<dbReference type="GO" id="GO:0005975">
    <property type="term" value="P:carbohydrate metabolic process"/>
    <property type="evidence" value="ECO:0007669"/>
    <property type="project" value="InterPro"/>
</dbReference>
<dbReference type="GO" id="GO:0036503">
    <property type="term" value="P:ERAD pathway"/>
    <property type="evidence" value="ECO:0007669"/>
    <property type="project" value="UniProtKB-ARBA"/>
</dbReference>